<sequence>MLSKATAQKLEEVFGRFGEKAKQKAREEPEVLVFSLLLVLEKELLDVSSMLRNIDMALFGSNLKVAREKLSQAQ</sequence>
<evidence type="ECO:0000313" key="2">
    <source>
        <dbReference type="Proteomes" id="UP000179214"/>
    </source>
</evidence>
<accession>A0A1G2I4W0</accession>
<dbReference type="EMBL" id="MHOV01000027">
    <property type="protein sequence ID" value="OGZ69775.1"/>
    <property type="molecule type" value="Genomic_DNA"/>
</dbReference>
<proteinExistence type="predicted"/>
<protein>
    <submittedName>
        <fullName evidence="1">Uncharacterized protein</fullName>
    </submittedName>
</protein>
<dbReference type="AlphaFoldDB" id="A0A1G2I4W0"/>
<dbReference type="Proteomes" id="UP000179214">
    <property type="component" value="Unassembled WGS sequence"/>
</dbReference>
<organism evidence="1 2">
    <name type="scientific">Candidatus Staskawiczbacteria bacterium RIFCSPHIGHO2_12_FULL_38_11</name>
    <dbReference type="NCBI Taxonomy" id="1802209"/>
    <lineage>
        <taxon>Bacteria</taxon>
        <taxon>Candidatus Staskawicziibacteriota</taxon>
    </lineage>
</organism>
<gene>
    <name evidence="1" type="ORF">A3F47_01950</name>
</gene>
<evidence type="ECO:0000313" key="1">
    <source>
        <dbReference type="EMBL" id="OGZ69775.1"/>
    </source>
</evidence>
<name>A0A1G2I4W0_9BACT</name>
<reference evidence="1 2" key="1">
    <citation type="journal article" date="2016" name="Nat. Commun.">
        <title>Thousands of microbial genomes shed light on interconnected biogeochemical processes in an aquifer system.</title>
        <authorList>
            <person name="Anantharaman K."/>
            <person name="Brown C.T."/>
            <person name="Hug L.A."/>
            <person name="Sharon I."/>
            <person name="Castelle C.J."/>
            <person name="Probst A.J."/>
            <person name="Thomas B.C."/>
            <person name="Singh A."/>
            <person name="Wilkins M.J."/>
            <person name="Karaoz U."/>
            <person name="Brodie E.L."/>
            <person name="Williams K.H."/>
            <person name="Hubbard S.S."/>
            <person name="Banfield J.F."/>
        </authorList>
    </citation>
    <scope>NUCLEOTIDE SEQUENCE [LARGE SCALE GENOMIC DNA]</scope>
</reference>
<comment type="caution">
    <text evidence="1">The sequence shown here is derived from an EMBL/GenBank/DDBJ whole genome shotgun (WGS) entry which is preliminary data.</text>
</comment>